<accession>A0A0M0J5J8</accession>
<comment type="caution">
    <text evidence="6">The sequence shown here is derived from an EMBL/GenBank/DDBJ whole genome shotgun (WGS) entry which is preliminary data.</text>
</comment>
<dbReference type="AlphaFoldDB" id="A0A0M0J5J8"/>
<dbReference type="InterPro" id="IPR042816">
    <property type="entry name" value="Nsrp1"/>
</dbReference>
<evidence type="ECO:0000256" key="2">
    <source>
        <dbReference type="ARBA" id="ARBA00023054"/>
    </source>
</evidence>
<evidence type="ECO:0000313" key="6">
    <source>
        <dbReference type="EMBL" id="KOO21602.1"/>
    </source>
</evidence>
<protein>
    <submittedName>
        <fullName evidence="6">Coiled-coil domain-containing protein 55</fullName>
    </submittedName>
</protein>
<dbReference type="PANTHER" id="PTHR31938:SF4">
    <property type="entry name" value="NUCLEAR SPECKLE SPLICING REGULATORY PROTEIN 1"/>
    <property type="match status" value="1"/>
</dbReference>
<keyword evidence="2 3" id="KW-0175">Coiled coil</keyword>
<name>A0A0M0J5J8_9EUKA</name>
<evidence type="ECO:0000256" key="1">
    <source>
        <dbReference type="ARBA" id="ARBA00010126"/>
    </source>
</evidence>
<dbReference type="PANTHER" id="PTHR31938">
    <property type="entry name" value="NUCLEAR SPECKLE SPLICING REGULATORY PROTEIN 1"/>
    <property type="match status" value="1"/>
</dbReference>
<evidence type="ECO:0000259" key="5">
    <source>
        <dbReference type="Pfam" id="PF09745"/>
    </source>
</evidence>
<feature type="region of interest" description="Disordered" evidence="4">
    <location>
        <begin position="332"/>
        <end position="445"/>
    </location>
</feature>
<feature type="domain" description="Nuclear speckle splicing regulatory protein 1 N-terminal" evidence="5">
    <location>
        <begin position="185"/>
        <end position="300"/>
    </location>
</feature>
<evidence type="ECO:0000313" key="7">
    <source>
        <dbReference type="Proteomes" id="UP000037460"/>
    </source>
</evidence>
<proteinExistence type="inferred from homology"/>
<keyword evidence="7" id="KW-1185">Reference proteome</keyword>
<feature type="compositionally biased region" description="Acidic residues" evidence="4">
    <location>
        <begin position="150"/>
        <end position="160"/>
    </location>
</feature>
<reference evidence="7" key="1">
    <citation type="journal article" date="2015" name="PLoS Genet.">
        <title>Genome Sequence and Transcriptome Analyses of Chrysochromulina tobin: Metabolic Tools for Enhanced Algal Fitness in the Prominent Order Prymnesiales (Haptophyceae).</title>
        <authorList>
            <person name="Hovde B.T."/>
            <person name="Deodato C.R."/>
            <person name="Hunsperger H.M."/>
            <person name="Ryken S.A."/>
            <person name="Yost W."/>
            <person name="Jha R.K."/>
            <person name="Patterson J."/>
            <person name="Monnat R.J. Jr."/>
            <person name="Barlow S.B."/>
            <person name="Starkenburg S.R."/>
            <person name="Cattolico R.A."/>
        </authorList>
    </citation>
    <scope>NUCLEOTIDE SEQUENCE</scope>
    <source>
        <strain evidence="7">CCMP291</strain>
    </source>
</reference>
<dbReference type="OrthoDB" id="446635at2759"/>
<gene>
    <name evidence="6" type="ORF">Ctob_001265</name>
</gene>
<dbReference type="GO" id="GO:0000381">
    <property type="term" value="P:regulation of alternative mRNA splicing, via spliceosome"/>
    <property type="evidence" value="ECO:0007669"/>
    <property type="project" value="InterPro"/>
</dbReference>
<feature type="compositionally biased region" description="Low complexity" evidence="4">
    <location>
        <begin position="394"/>
        <end position="406"/>
    </location>
</feature>
<organism evidence="6 7">
    <name type="scientific">Chrysochromulina tobinii</name>
    <dbReference type="NCBI Taxonomy" id="1460289"/>
    <lineage>
        <taxon>Eukaryota</taxon>
        <taxon>Haptista</taxon>
        <taxon>Haptophyta</taxon>
        <taxon>Prymnesiophyceae</taxon>
        <taxon>Prymnesiales</taxon>
        <taxon>Chrysochromulinaceae</taxon>
        <taxon>Chrysochromulina</taxon>
    </lineage>
</organism>
<dbReference type="Proteomes" id="UP000037460">
    <property type="component" value="Unassembled WGS sequence"/>
</dbReference>
<evidence type="ECO:0000256" key="4">
    <source>
        <dbReference type="SAM" id="MobiDB-lite"/>
    </source>
</evidence>
<sequence length="445" mass="48392">MKLATSRAARLREEVNKPVVAALAELEEIASRGAQTLERHEEKLQQLLLTTLPEQAQDLAAHYDAHDQVVKTTNRAAGDRLIVEAAHECLRLATEQEDVARWVIGEALKAVRREKTAVELKAPAKKFGLQPPPGKKPVARPAAASVFGGGDDDDDDLGDDASERARVSRELMRGSTSTFGRAAAEAAQKAALEQDASIFDYDDAYDAMQQERVVAKEKPKQEKSAKYIGALMQAHKVREIENEKVFERKMVKEAEEEAHLYADKERFLTSAYRAKLAAREEYEAELAKQDAEDAKNDVTQKRDLSGFYSNLLSNSLAPDRAVAAARGTVAASVTTADSVRSLPPRPPRPPSELDASHPPAQLSRPAEEAASAAPVSAPPPSASRRLVDDDLVRAIAEAAKAAATTAPPAPAPAPAATAVSHERRNDADAVQSARERYLERKRQRE</sequence>
<dbReference type="InterPro" id="IPR018612">
    <property type="entry name" value="NSRP1_N"/>
</dbReference>
<dbReference type="Pfam" id="PF09745">
    <property type="entry name" value="NSRP1_N"/>
    <property type="match status" value="1"/>
</dbReference>
<feature type="compositionally biased region" description="Basic and acidic residues" evidence="4">
    <location>
        <begin position="420"/>
        <end position="445"/>
    </location>
</feature>
<evidence type="ECO:0000256" key="3">
    <source>
        <dbReference type="SAM" id="Coils"/>
    </source>
</evidence>
<dbReference type="EMBL" id="JWZX01003349">
    <property type="protein sequence ID" value="KOO21602.1"/>
    <property type="molecule type" value="Genomic_DNA"/>
</dbReference>
<comment type="similarity">
    <text evidence="1">Belongs to the NSRP1 family.</text>
</comment>
<feature type="coiled-coil region" evidence="3">
    <location>
        <begin position="237"/>
        <end position="304"/>
    </location>
</feature>
<feature type="region of interest" description="Disordered" evidence="4">
    <location>
        <begin position="125"/>
        <end position="160"/>
    </location>
</feature>